<dbReference type="RefSeq" id="WP_386061580.1">
    <property type="nucleotide sequence ID" value="NZ_JBHTKL010000005.1"/>
</dbReference>
<evidence type="ECO:0000313" key="1">
    <source>
        <dbReference type="EMBL" id="MFD1020278.1"/>
    </source>
</evidence>
<protein>
    <submittedName>
        <fullName evidence="1">Uncharacterized protein</fullName>
    </submittedName>
</protein>
<organism evidence="1 2">
    <name type="scientific">Thalassobacillus hwangdonensis</name>
    <dbReference type="NCBI Taxonomy" id="546108"/>
    <lineage>
        <taxon>Bacteria</taxon>
        <taxon>Bacillati</taxon>
        <taxon>Bacillota</taxon>
        <taxon>Bacilli</taxon>
        <taxon>Bacillales</taxon>
        <taxon>Bacillaceae</taxon>
        <taxon>Thalassobacillus</taxon>
    </lineage>
</organism>
<proteinExistence type="predicted"/>
<keyword evidence="2" id="KW-1185">Reference proteome</keyword>
<comment type="caution">
    <text evidence="1">The sequence shown here is derived from an EMBL/GenBank/DDBJ whole genome shotgun (WGS) entry which is preliminary data.</text>
</comment>
<dbReference type="PROSITE" id="PS51257">
    <property type="entry name" value="PROKAR_LIPOPROTEIN"/>
    <property type="match status" value="1"/>
</dbReference>
<dbReference type="EMBL" id="JBHTKL010000005">
    <property type="protein sequence ID" value="MFD1020278.1"/>
    <property type="molecule type" value="Genomic_DNA"/>
</dbReference>
<reference evidence="2" key="1">
    <citation type="journal article" date="2019" name="Int. J. Syst. Evol. Microbiol.">
        <title>The Global Catalogue of Microorganisms (GCM) 10K type strain sequencing project: providing services to taxonomists for standard genome sequencing and annotation.</title>
        <authorList>
            <consortium name="The Broad Institute Genomics Platform"/>
            <consortium name="The Broad Institute Genome Sequencing Center for Infectious Disease"/>
            <person name="Wu L."/>
            <person name="Ma J."/>
        </authorList>
    </citation>
    <scope>NUCLEOTIDE SEQUENCE [LARGE SCALE GENOMIC DNA]</scope>
    <source>
        <strain evidence="2">CCUG 56607</strain>
    </source>
</reference>
<evidence type="ECO:0000313" key="2">
    <source>
        <dbReference type="Proteomes" id="UP001596990"/>
    </source>
</evidence>
<accession>A0ABW3L5H5</accession>
<dbReference type="Proteomes" id="UP001596990">
    <property type="component" value="Unassembled WGS sequence"/>
</dbReference>
<name>A0ABW3L5H5_9BACI</name>
<gene>
    <name evidence="1" type="ORF">ACFQ2J_13905</name>
</gene>
<sequence length="221" mass="25287">MNRFAMVIFVLLIALLGGCSEDSLLDSENAELKENPDIVSAEDFNLYKSADFHATYHLYYEDDPMIKMTMKPMLAENGYLQYELNYRDSAMTRRIHAYHASDAGYSINYGIEVGRGEQPDPIIPFPAQEGELFLSFPASLGKEWTVEGDGWEVFYEITDMNATVQTSFQTFTNAIVVESYDPDYDEQIQSYIVNGYGVVYEKFTYFDDTTQIIELADITFK</sequence>